<accession>A0ACC0AB09</accession>
<evidence type="ECO:0000313" key="2">
    <source>
        <dbReference type="Proteomes" id="UP001060085"/>
    </source>
</evidence>
<protein>
    <submittedName>
        <fullName evidence="1">Uncharacterized protein</fullName>
    </submittedName>
</protein>
<keyword evidence="2" id="KW-1185">Reference proteome</keyword>
<evidence type="ECO:0000313" key="1">
    <source>
        <dbReference type="EMBL" id="KAI5658107.1"/>
    </source>
</evidence>
<comment type="caution">
    <text evidence="1">The sequence shown here is derived from an EMBL/GenBank/DDBJ whole genome shotgun (WGS) entry which is preliminary data.</text>
</comment>
<gene>
    <name evidence="1" type="ORF">M9H77_26900</name>
</gene>
<dbReference type="EMBL" id="CM044706">
    <property type="protein sequence ID" value="KAI5658107.1"/>
    <property type="molecule type" value="Genomic_DNA"/>
</dbReference>
<name>A0ACC0AB09_CATRO</name>
<organism evidence="1 2">
    <name type="scientific">Catharanthus roseus</name>
    <name type="common">Madagascar periwinkle</name>
    <name type="synonym">Vinca rosea</name>
    <dbReference type="NCBI Taxonomy" id="4058"/>
    <lineage>
        <taxon>Eukaryota</taxon>
        <taxon>Viridiplantae</taxon>
        <taxon>Streptophyta</taxon>
        <taxon>Embryophyta</taxon>
        <taxon>Tracheophyta</taxon>
        <taxon>Spermatophyta</taxon>
        <taxon>Magnoliopsida</taxon>
        <taxon>eudicotyledons</taxon>
        <taxon>Gunneridae</taxon>
        <taxon>Pentapetalae</taxon>
        <taxon>asterids</taxon>
        <taxon>lamiids</taxon>
        <taxon>Gentianales</taxon>
        <taxon>Apocynaceae</taxon>
        <taxon>Rauvolfioideae</taxon>
        <taxon>Vinceae</taxon>
        <taxon>Catharanthinae</taxon>
        <taxon>Catharanthus</taxon>
    </lineage>
</organism>
<proteinExistence type="predicted"/>
<reference evidence="2" key="1">
    <citation type="journal article" date="2023" name="Nat. Plants">
        <title>Single-cell RNA sequencing provides a high-resolution roadmap for understanding the multicellular compartmentation of specialized metabolism.</title>
        <authorList>
            <person name="Sun S."/>
            <person name="Shen X."/>
            <person name="Li Y."/>
            <person name="Li Y."/>
            <person name="Wang S."/>
            <person name="Li R."/>
            <person name="Zhang H."/>
            <person name="Shen G."/>
            <person name="Guo B."/>
            <person name="Wei J."/>
            <person name="Xu J."/>
            <person name="St-Pierre B."/>
            <person name="Chen S."/>
            <person name="Sun C."/>
        </authorList>
    </citation>
    <scope>NUCLEOTIDE SEQUENCE [LARGE SCALE GENOMIC DNA]</scope>
</reference>
<dbReference type="Proteomes" id="UP001060085">
    <property type="component" value="Linkage Group LG06"/>
</dbReference>
<sequence>MELKLGPITGAQRRKLKILEDNGIVAYMEEALKSKLEGFEARIIQGNQLEEKMAKGLKRSTLLPKVTLPLPLPVVFCRSSIWKTMPYHQRFIMLTDGHLPTQSHEEGTSDPIRMNLNETLQSMQQSIEGLAIQFQGVARDVEELKKGKGSVIIEQRVGDNHEGVHSPPHQRPYDNVPPYGYYDMLVQNSYPFHESHKKRFQDMKHGMKITLL</sequence>